<name>A0A7I9AVA5_ECOLX</name>
<dbReference type="AlphaFoldDB" id="A0A7I9AVA5"/>
<geneLocation type="plasmid" evidence="1">
    <name>4</name>
</geneLocation>
<dbReference type="RefSeq" id="WP_000759959.1">
    <property type="nucleotide sequence ID" value="NZ_BDOV01000048.1"/>
</dbReference>
<sequence>MKKYILGVILAMGSLSAIAGGGNSERPPSVAAGECVTFNSKLGEIGGYSWKYSNDACNETVAKGYAIGVAMHRTVNYEGGYSIQSSGIVKPGSDFIMKGGKTYKGHKKVSAGGDTPYWYK</sequence>
<dbReference type="EMBL" id="LR883003">
    <property type="protein sequence ID" value="CAD6025071.1"/>
    <property type="molecule type" value="Genomic_DNA"/>
</dbReference>
<accession>A0A7I9AVA5</accession>
<reference evidence="1" key="1">
    <citation type="submission" date="2020-09" db="EMBL/GenBank/DDBJ databases">
        <authorList>
            <person name="Page A."/>
            <person name="Bastkowski S."/>
        </authorList>
    </citation>
    <scope>NUCLEOTIDE SEQUENCE [LARGE SCALE GENOMIC DNA]</scope>
    <source>
        <strain evidence="1">L6_E562_ETEC</strain>
        <plasmid evidence="1">4</plasmid>
    </source>
</reference>
<protein>
    <submittedName>
        <fullName evidence="1">CexE protein</fullName>
    </submittedName>
</protein>
<evidence type="ECO:0000313" key="1">
    <source>
        <dbReference type="EMBL" id="CAD6025071.1"/>
    </source>
</evidence>
<proteinExistence type="predicted"/>
<keyword evidence="1" id="KW-0614">Plasmid</keyword>
<gene>
    <name evidence="1" type="primary">cexE</name>
    <name evidence="1" type="ORF">ETECE562_05173</name>
</gene>
<organism evidence="1">
    <name type="scientific">Escherichia coli</name>
    <dbReference type="NCBI Taxonomy" id="562"/>
    <lineage>
        <taxon>Bacteria</taxon>
        <taxon>Pseudomonadati</taxon>
        <taxon>Pseudomonadota</taxon>
        <taxon>Gammaproteobacteria</taxon>
        <taxon>Enterobacterales</taxon>
        <taxon>Enterobacteriaceae</taxon>
        <taxon>Escherichia</taxon>
    </lineage>
</organism>
<dbReference type="Gene3D" id="2.60.40.2290">
    <property type="match status" value="1"/>
</dbReference>
<dbReference type="InterPro" id="IPR053764">
    <property type="entry name" value="CellEnv_BiogenAssoc_sf"/>
</dbReference>